<feature type="transmembrane region" description="Helical" evidence="1">
    <location>
        <begin position="317"/>
        <end position="338"/>
    </location>
</feature>
<reference evidence="4 5" key="1">
    <citation type="submission" date="2020-05" db="EMBL/GenBank/DDBJ databases">
        <title>Actinomyces sp. zg-325.</title>
        <authorList>
            <person name="Yang C."/>
        </authorList>
    </citation>
    <scope>NUCLEOTIDE SEQUENCE [LARGE SCALE GENOMIC DNA]</scope>
    <source>
        <strain evidence="5">zg-325</strain>
    </source>
</reference>
<feature type="signal peptide" evidence="2">
    <location>
        <begin position="1"/>
        <end position="25"/>
    </location>
</feature>
<dbReference type="Proteomes" id="UP000504752">
    <property type="component" value="Chromosome"/>
</dbReference>
<evidence type="ECO:0000313" key="4">
    <source>
        <dbReference type="EMBL" id="QKD79716.1"/>
    </source>
</evidence>
<keyword evidence="2" id="KW-0732">Signal</keyword>
<evidence type="ECO:0000259" key="3">
    <source>
        <dbReference type="Pfam" id="PF07510"/>
    </source>
</evidence>
<accession>A0A6M8B6I7</accession>
<dbReference type="RefSeq" id="WP_159522950.1">
    <property type="nucleotide sequence ID" value="NZ_CP053642.1"/>
</dbReference>
<keyword evidence="1" id="KW-1133">Transmembrane helix</keyword>
<proteinExistence type="predicted"/>
<dbReference type="PANTHER" id="PTHR24094">
    <property type="entry name" value="SECRETED PROTEIN"/>
    <property type="match status" value="1"/>
</dbReference>
<dbReference type="Pfam" id="PF07510">
    <property type="entry name" value="GmrSD_C"/>
    <property type="match status" value="1"/>
</dbReference>
<evidence type="ECO:0000313" key="5">
    <source>
        <dbReference type="Proteomes" id="UP000504752"/>
    </source>
</evidence>
<evidence type="ECO:0000256" key="1">
    <source>
        <dbReference type="SAM" id="Phobius"/>
    </source>
</evidence>
<gene>
    <name evidence="4" type="ORF">HPC72_05150</name>
</gene>
<organism evidence="4 5">
    <name type="scientific">Actinomyces marmotae</name>
    <dbReference type="NCBI Taxonomy" id="2737173"/>
    <lineage>
        <taxon>Bacteria</taxon>
        <taxon>Bacillati</taxon>
        <taxon>Actinomycetota</taxon>
        <taxon>Actinomycetes</taxon>
        <taxon>Actinomycetales</taxon>
        <taxon>Actinomycetaceae</taxon>
        <taxon>Actinomyces</taxon>
    </lineage>
</organism>
<dbReference type="PANTHER" id="PTHR24094:SF15">
    <property type="entry name" value="AMP-DEPENDENT SYNTHETASE_LIGASE DOMAIN-CONTAINING PROTEIN-RELATED"/>
    <property type="match status" value="1"/>
</dbReference>
<dbReference type="EMBL" id="CP053642">
    <property type="protein sequence ID" value="QKD79716.1"/>
    <property type="molecule type" value="Genomic_DNA"/>
</dbReference>
<evidence type="ECO:0000256" key="2">
    <source>
        <dbReference type="SAM" id="SignalP"/>
    </source>
</evidence>
<dbReference type="InterPro" id="IPR011089">
    <property type="entry name" value="GmrSD_C"/>
</dbReference>
<feature type="domain" description="GmrSD restriction endonucleases C-terminal" evidence="3">
    <location>
        <begin position="147"/>
        <end position="217"/>
    </location>
</feature>
<dbReference type="KEGG" id="amam:HPC72_05150"/>
<name>A0A6M8B6I7_9ACTO</name>
<keyword evidence="1" id="KW-0812">Transmembrane</keyword>
<keyword evidence="1" id="KW-0472">Membrane</keyword>
<sequence>MCRPIHALPLGMAACALALATAPIAAPAESEPSPPAMPVGAPATQAWLDGVAWDDRASAVLDPAAAIAALDALPADQPAAESWSAGGSRTGWFGKAWEDVDGDGCDTRNEILARDLSHADFSRADGQQGREDGRGQGAAVCPDATVWSGVLHDPYTGASVSFQRGRSTSDAVQIDHVIPLNYLYAHGAWAWDARTRLLVANDPLNLVAVEGQANQSKGACGPATCPIGSTETGTWSTAASPGWWPPNDSFRCGYAQRFVSVAAAYRLGLPDADRQALRSTLADCAAGGDGAPSIIGTTRDAVARLPGALLGDGRHRALLTAGMLLLGAGIVARARRCLRRAPGRRRRG</sequence>
<keyword evidence="5" id="KW-1185">Reference proteome</keyword>
<feature type="chain" id="PRO_5039245855" evidence="2">
    <location>
        <begin position="26"/>
        <end position="348"/>
    </location>
</feature>
<dbReference type="PROSITE" id="PS51257">
    <property type="entry name" value="PROKAR_LIPOPROTEIN"/>
    <property type="match status" value="1"/>
</dbReference>
<protein>
    <submittedName>
        <fullName evidence="4">DUF1524 domain-containing protein</fullName>
    </submittedName>
</protein>
<dbReference type="AlphaFoldDB" id="A0A6M8B6I7"/>